<dbReference type="Proteomes" id="UP001145742">
    <property type="component" value="Unassembled WGS sequence"/>
</dbReference>
<gene>
    <name evidence="1" type="ORF">WISP_05382</name>
</gene>
<sequence length="101" mass="11081">MTAAVWRKVVVTVQSRVVVSSCRGPDPPLDLMSGFSRFSNPKIMYPQVQVLNISKDGDYTISLGNLVQCSVTLILRTAHKLSIPEIYAGNCSGTILQKIKE</sequence>
<evidence type="ECO:0000313" key="2">
    <source>
        <dbReference type="Proteomes" id="UP001145742"/>
    </source>
</evidence>
<proteinExistence type="predicted"/>
<dbReference type="EMBL" id="WHWB01031897">
    <property type="protein sequence ID" value="KAJ7427624.1"/>
    <property type="molecule type" value="Genomic_DNA"/>
</dbReference>
<evidence type="ECO:0000313" key="1">
    <source>
        <dbReference type="EMBL" id="KAJ7427624.1"/>
    </source>
</evidence>
<reference evidence="1" key="1">
    <citation type="submission" date="2019-10" db="EMBL/GenBank/DDBJ databases">
        <authorList>
            <person name="Soares A.E.R."/>
            <person name="Aleixo A."/>
            <person name="Schneider P."/>
            <person name="Miyaki C.Y."/>
            <person name="Schneider M.P."/>
            <person name="Mello C."/>
            <person name="Vasconcelos A.T.R."/>
        </authorList>
    </citation>
    <scope>NUCLEOTIDE SEQUENCE</scope>
    <source>
        <tissue evidence="1">Muscle</tissue>
    </source>
</reference>
<accession>A0ABQ9DTR6</accession>
<keyword evidence="2" id="KW-1185">Reference proteome</keyword>
<protein>
    <submittedName>
        <fullName evidence="1">Uncharacterized protein</fullName>
    </submittedName>
</protein>
<comment type="caution">
    <text evidence="1">The sequence shown here is derived from an EMBL/GenBank/DDBJ whole genome shotgun (WGS) entry which is preliminary data.</text>
</comment>
<name>A0ABQ9DTR6_9PASS</name>
<organism evidence="1 2">
    <name type="scientific">Willisornis vidua</name>
    <name type="common">Xingu scale-backed antbird</name>
    <dbReference type="NCBI Taxonomy" id="1566151"/>
    <lineage>
        <taxon>Eukaryota</taxon>
        <taxon>Metazoa</taxon>
        <taxon>Chordata</taxon>
        <taxon>Craniata</taxon>
        <taxon>Vertebrata</taxon>
        <taxon>Euteleostomi</taxon>
        <taxon>Archelosauria</taxon>
        <taxon>Archosauria</taxon>
        <taxon>Dinosauria</taxon>
        <taxon>Saurischia</taxon>
        <taxon>Theropoda</taxon>
        <taxon>Coelurosauria</taxon>
        <taxon>Aves</taxon>
        <taxon>Neognathae</taxon>
        <taxon>Neoaves</taxon>
        <taxon>Telluraves</taxon>
        <taxon>Australaves</taxon>
        <taxon>Passeriformes</taxon>
        <taxon>Thamnophilidae</taxon>
        <taxon>Willisornis</taxon>
    </lineage>
</organism>